<sequence length="120" mass="13196">VKPVATIVGSNGQDGQLLKKKLKSIGYSIVGITSDTMDITNSKEVSDLISSAKPKEVYFLAAFHHSSEEDINKDLKLFSKSIDIHVIATVNFLDEITFHSPKSRFFYASSCLVFAPSDIL</sequence>
<reference evidence="2" key="1">
    <citation type="submission" date="2018-05" db="EMBL/GenBank/DDBJ databases">
        <authorList>
            <person name="Lanie J.A."/>
            <person name="Ng W.-L."/>
            <person name="Kazmierczak K.M."/>
            <person name="Andrzejewski T.M."/>
            <person name="Davidsen T.M."/>
            <person name="Wayne K.J."/>
            <person name="Tettelin H."/>
            <person name="Glass J.I."/>
            <person name="Rusch D."/>
            <person name="Podicherti R."/>
            <person name="Tsui H.-C.T."/>
            <person name="Winkler M.E."/>
        </authorList>
    </citation>
    <scope>NUCLEOTIDE SEQUENCE</scope>
</reference>
<dbReference type="SUPFAM" id="SSF51735">
    <property type="entry name" value="NAD(P)-binding Rossmann-fold domains"/>
    <property type="match status" value="1"/>
</dbReference>
<dbReference type="EMBL" id="UINC01009398">
    <property type="protein sequence ID" value="SVA42150.1"/>
    <property type="molecule type" value="Genomic_DNA"/>
</dbReference>
<protein>
    <recommendedName>
        <fullName evidence="1">NAD-dependent epimerase/dehydratase domain-containing protein</fullName>
    </recommendedName>
</protein>
<evidence type="ECO:0000313" key="2">
    <source>
        <dbReference type="EMBL" id="SVA42150.1"/>
    </source>
</evidence>
<dbReference type="AlphaFoldDB" id="A0A381VPA6"/>
<dbReference type="Gene3D" id="3.40.50.720">
    <property type="entry name" value="NAD(P)-binding Rossmann-like Domain"/>
    <property type="match status" value="1"/>
</dbReference>
<dbReference type="InterPro" id="IPR036291">
    <property type="entry name" value="NAD(P)-bd_dom_sf"/>
</dbReference>
<dbReference type="Pfam" id="PF01370">
    <property type="entry name" value="Epimerase"/>
    <property type="match status" value="1"/>
</dbReference>
<feature type="non-terminal residue" evidence="2">
    <location>
        <position position="1"/>
    </location>
</feature>
<accession>A0A381VPA6</accession>
<gene>
    <name evidence="2" type="ORF">METZ01_LOCUS95004</name>
</gene>
<dbReference type="InterPro" id="IPR001509">
    <property type="entry name" value="Epimerase_deHydtase"/>
</dbReference>
<name>A0A381VPA6_9ZZZZ</name>
<feature type="domain" description="NAD-dependent epimerase/dehydratase" evidence="1">
    <location>
        <begin position="6"/>
        <end position="117"/>
    </location>
</feature>
<organism evidence="2">
    <name type="scientific">marine metagenome</name>
    <dbReference type="NCBI Taxonomy" id="408172"/>
    <lineage>
        <taxon>unclassified sequences</taxon>
        <taxon>metagenomes</taxon>
        <taxon>ecological metagenomes</taxon>
    </lineage>
</organism>
<proteinExistence type="predicted"/>
<evidence type="ECO:0000259" key="1">
    <source>
        <dbReference type="Pfam" id="PF01370"/>
    </source>
</evidence>